<keyword evidence="2" id="KW-1185">Reference proteome</keyword>
<dbReference type="Proteomes" id="UP000593561">
    <property type="component" value="Unassembled WGS sequence"/>
</dbReference>
<organism evidence="1 2">
    <name type="scientific">Gossypium davidsonii</name>
    <name type="common">Davidson's cotton</name>
    <name type="synonym">Gossypium klotzschianum subsp. davidsonii</name>
    <dbReference type="NCBI Taxonomy" id="34287"/>
    <lineage>
        <taxon>Eukaryota</taxon>
        <taxon>Viridiplantae</taxon>
        <taxon>Streptophyta</taxon>
        <taxon>Embryophyta</taxon>
        <taxon>Tracheophyta</taxon>
        <taxon>Spermatophyta</taxon>
        <taxon>Magnoliopsida</taxon>
        <taxon>eudicotyledons</taxon>
        <taxon>Gunneridae</taxon>
        <taxon>Pentapetalae</taxon>
        <taxon>rosids</taxon>
        <taxon>malvids</taxon>
        <taxon>Malvales</taxon>
        <taxon>Malvaceae</taxon>
        <taxon>Malvoideae</taxon>
        <taxon>Gossypium</taxon>
    </lineage>
</organism>
<comment type="caution">
    <text evidence="1">The sequence shown here is derived from an EMBL/GenBank/DDBJ whole genome shotgun (WGS) entry which is preliminary data.</text>
</comment>
<dbReference type="EMBL" id="JABFAC010243748">
    <property type="protein sequence ID" value="MBA0635930.1"/>
    <property type="molecule type" value="Genomic_DNA"/>
</dbReference>
<sequence>MFGSREYLITGVFYSRLKQRYLGISIPFPLHRLPVRCHMNPILRSQILTSKTLKQQPFLTSFDSGIPSFHPRLESNNQSAWEGAEWTLAGSTRERK</sequence>
<proteinExistence type="predicted"/>
<accession>A0A7J8TCN2</accession>
<evidence type="ECO:0000313" key="1">
    <source>
        <dbReference type="EMBL" id="MBA0635930.1"/>
    </source>
</evidence>
<name>A0A7J8TCN2_GOSDV</name>
<evidence type="ECO:0000313" key="2">
    <source>
        <dbReference type="Proteomes" id="UP000593561"/>
    </source>
</evidence>
<reference evidence="1 2" key="1">
    <citation type="journal article" date="2019" name="Genome Biol. Evol.">
        <title>Insights into the evolution of the New World diploid cottons (Gossypium, subgenus Houzingenia) based on genome sequencing.</title>
        <authorList>
            <person name="Grover C.E."/>
            <person name="Arick M.A. 2nd"/>
            <person name="Thrash A."/>
            <person name="Conover J.L."/>
            <person name="Sanders W.S."/>
            <person name="Peterson D.G."/>
            <person name="Frelichowski J.E."/>
            <person name="Scheffler J.A."/>
            <person name="Scheffler B.E."/>
            <person name="Wendel J.F."/>
        </authorList>
    </citation>
    <scope>NUCLEOTIDE SEQUENCE [LARGE SCALE GENOMIC DNA]</scope>
    <source>
        <strain evidence="1">27</strain>
        <tissue evidence="1">Leaf</tissue>
    </source>
</reference>
<gene>
    <name evidence="1" type="ORF">Godav_029084</name>
</gene>
<protein>
    <submittedName>
        <fullName evidence="1">Uncharacterized protein</fullName>
    </submittedName>
</protein>
<feature type="non-terminal residue" evidence="1">
    <location>
        <position position="96"/>
    </location>
</feature>
<dbReference type="AlphaFoldDB" id="A0A7J8TCN2"/>